<dbReference type="PROSITE" id="PS50088">
    <property type="entry name" value="ANK_REPEAT"/>
    <property type="match status" value="6"/>
</dbReference>
<dbReference type="InterPro" id="IPR036770">
    <property type="entry name" value="Ankyrin_rpt-contain_sf"/>
</dbReference>
<organism evidence="8 9">
    <name type="scientific">Hirsutella rhossiliensis</name>
    <dbReference type="NCBI Taxonomy" id="111463"/>
    <lineage>
        <taxon>Eukaryota</taxon>
        <taxon>Fungi</taxon>
        <taxon>Dikarya</taxon>
        <taxon>Ascomycota</taxon>
        <taxon>Pezizomycotina</taxon>
        <taxon>Sordariomycetes</taxon>
        <taxon>Hypocreomycetidae</taxon>
        <taxon>Hypocreales</taxon>
        <taxon>Ophiocordycipitaceae</taxon>
        <taxon>Hirsutella</taxon>
    </lineage>
</organism>
<dbReference type="OrthoDB" id="4924929at2759"/>
<feature type="region of interest" description="Disordered" evidence="5">
    <location>
        <begin position="1431"/>
        <end position="1650"/>
    </location>
</feature>
<evidence type="ECO:0000256" key="3">
    <source>
        <dbReference type="ARBA" id="ARBA00023043"/>
    </source>
</evidence>
<proteinExistence type="inferred from homology"/>
<keyword evidence="9" id="KW-1185">Reference proteome</keyword>
<feature type="compositionally biased region" description="Polar residues" evidence="5">
    <location>
        <begin position="1450"/>
        <end position="1461"/>
    </location>
</feature>
<feature type="domain" description="Nephrocystin 3-like N-terminal" evidence="7">
    <location>
        <begin position="386"/>
        <end position="551"/>
    </location>
</feature>
<feature type="region of interest" description="Disordered" evidence="5">
    <location>
        <begin position="789"/>
        <end position="825"/>
    </location>
</feature>
<feature type="repeat" description="ANK" evidence="4">
    <location>
        <begin position="1316"/>
        <end position="1348"/>
    </location>
</feature>
<dbReference type="PANTHER" id="PTHR24198:SF165">
    <property type="entry name" value="ANKYRIN REPEAT-CONTAINING PROTEIN-RELATED"/>
    <property type="match status" value="1"/>
</dbReference>
<dbReference type="InterPro" id="IPR002110">
    <property type="entry name" value="Ankyrin_rpt"/>
</dbReference>
<dbReference type="Gene3D" id="3.40.50.300">
    <property type="entry name" value="P-loop containing nucleotide triphosphate hydrolases"/>
    <property type="match status" value="1"/>
</dbReference>
<name>A0A9P8N453_9HYPO</name>
<comment type="caution">
    <text evidence="8">The sequence shown here is derived from an EMBL/GenBank/DDBJ whole genome shotgun (WGS) entry which is preliminary data.</text>
</comment>
<feature type="repeat" description="ANK" evidence="4">
    <location>
        <begin position="1216"/>
        <end position="1244"/>
    </location>
</feature>
<evidence type="ECO:0000259" key="6">
    <source>
        <dbReference type="Pfam" id="PF05057"/>
    </source>
</evidence>
<feature type="repeat" description="ANK" evidence="4">
    <location>
        <begin position="1349"/>
        <end position="1381"/>
    </location>
</feature>
<sequence length="1650" mass="183202">MESSHSSSPYDGMQQGVKVLHPGSDEAIQKTKIDIVLVPGLGANPQTSWESPKTKFSWPTDANGLISDFPAARILLHMYESAWIGHRKVNQSIINAAGSLLQGLDSHSPKNTPRRPIVFIGHSMGGLVIAKAVTLMETQREQYPNMLEAVAGAAFFGAPFRGANAALWAGVYCKLGNSMGKDYKPQLLSLMDPQSGELNELRNDFKRLAARLQPPISLCCFWEQHPTDYAQFVGLADPFGLVKSLMPQTVNVEVVTQHSATLDGAHWEIGLACDHRGLVKFDGPKDMNWNQRVRDPLRKMINAAPLAVRNRLNAIRDVDHQLIGDVTSALETAPVSKKLDALSKTLKPSSWIPKQQEFIEWLDPAWARQPSHKDTGEDHVDSCPAGGYIWIRGPQGRGKTSATLAAIAEVEKLQRRLEGPDDQVLRAYFFCNEKDEYSTAEDVLKSIITQLIRQQRALAVYAKQFTKNKDRSKARAQATVENLWRALDDMLWDELVGTRTRVYFVLNNLHALPRPSDSTDKLLAYINTALNDNLKEDDKKQLSTRWFITSREDVDSVEAALDVEGKRLINLMDPKYEDQVQRELRMYAKTGLESLASKKNYSRALRYLAGGLIGGRASSTQWIDVMYMLLQELPQGEEYVNVRSELEAMPHELQSLLSHSWQGFFRSNEGDVHKMKEMLRTLVLTYHDPTEAELGVLAGFSSSRAQKTELRALVDKCRPLLRTRLVRIRKSGEVHTVVAFASAVVKEHLLENSKELLGLDNEERKWQHGIITHRCFAYLYERFDVDPETAGRDDESADSHAPDADTAMESEEGDQEADEADEATMEDAKTSYPVKCWLKHASEATLEVAQELSQENDFWQHDSRIRRRWLDEYAKTEITFSHLDHKTMTSLHIACSIGFRELVEALIQEGHQDQINVHDSLENTPLHLAAYFDQVRIIDALLRSGAKIDDQGSGGNEETPLHMAAHQGRIDVIKKLIREKADPNAIAADTGPVINAAICSGVGEAVDLLIACGASLNVTPNDKDMWYTPVELAALHWNLPMFESLIQKSSDKIPPAQYSQALVLAAYAGRNDVFEKLLGFQHDQKDYQEALEAAAEEENWEISKMILNKCLGLDCDELFYQAAKGAEPQVSVLETAWKYADCAISPETLARSLYDATDMEKESTVRFLLDTCRADPNATGEEFGNALTAAAFDGTINLVQMLVEAGADVNSPDGWALQVAAAKGHYDVVEMLLEQGAEVNACTDNPAFLAGTALQGACEAAELEIVGVLLDRKADPNLGRGPESPPAVAAALRGAEDILKKLVDAKAKVNVFDGDDETTLLIKATAYLQVESLRLLLDAGASVNLADKYGNTPLITAAEIDDEEAVELFLDYGADILHVNDDGKNAMQIALEENSEDSLEILVDRVSNVLASLRTRRDAGNTEIAQLIREAIGSSEDQGTEVDVEEQRPTEPQQEHTSVSGTVRVATPPPKHECWSGDGQYRCTDGSTRERELEGRSPTLTANFYEAWRDQPPSPTADAYRTWNQQEQQKRSPTTQFDASQQGKQADYKHEDPGQLQDPGLSQSMPKPPDEGSTPPRLPPRPLPDRGPHTSGMRPVMGFRAQRNGRVKDGTDTRRQHHMTEVLAPGVRGTTKSRTLNRNGRPYSVSTVRR</sequence>
<dbReference type="InterPro" id="IPR029058">
    <property type="entry name" value="AB_hydrolase_fold"/>
</dbReference>
<dbReference type="Pfam" id="PF12796">
    <property type="entry name" value="Ank_2"/>
    <property type="match status" value="4"/>
</dbReference>
<evidence type="ECO:0000313" key="8">
    <source>
        <dbReference type="EMBL" id="KAH0966570.1"/>
    </source>
</evidence>
<evidence type="ECO:0000256" key="4">
    <source>
        <dbReference type="PROSITE-ProRule" id="PRU00023"/>
    </source>
</evidence>
<dbReference type="GeneID" id="68351108"/>
<keyword evidence="2" id="KW-0677">Repeat</keyword>
<evidence type="ECO:0000259" key="7">
    <source>
        <dbReference type="Pfam" id="PF24883"/>
    </source>
</evidence>
<dbReference type="InterPro" id="IPR007751">
    <property type="entry name" value="DUF676_lipase-like"/>
</dbReference>
<dbReference type="PANTHER" id="PTHR24198">
    <property type="entry name" value="ANKYRIN REPEAT AND PROTEIN KINASE DOMAIN-CONTAINING PROTEIN"/>
    <property type="match status" value="1"/>
</dbReference>
<protein>
    <submittedName>
        <fullName evidence="8">Ankyrin repeats (3 copies) domain-containing protein</fullName>
    </submittedName>
</protein>
<dbReference type="Pfam" id="PF24883">
    <property type="entry name" value="NPHP3_N"/>
    <property type="match status" value="1"/>
</dbReference>
<feature type="compositionally biased region" description="Polar residues" evidence="5">
    <location>
        <begin position="1630"/>
        <end position="1650"/>
    </location>
</feature>
<dbReference type="Pfam" id="PF05057">
    <property type="entry name" value="DUF676"/>
    <property type="match status" value="1"/>
</dbReference>
<dbReference type="PROSITE" id="PS50297">
    <property type="entry name" value="ANK_REP_REGION"/>
    <property type="match status" value="5"/>
</dbReference>
<feature type="repeat" description="ANK" evidence="4">
    <location>
        <begin position="1182"/>
        <end position="1214"/>
    </location>
</feature>
<feature type="compositionally biased region" description="Basic and acidic residues" evidence="5">
    <location>
        <begin position="1606"/>
        <end position="1620"/>
    </location>
</feature>
<evidence type="ECO:0000256" key="1">
    <source>
        <dbReference type="ARBA" id="ARBA00007920"/>
    </source>
</evidence>
<accession>A0A9P8N453</accession>
<dbReference type="Gene3D" id="1.25.40.20">
    <property type="entry name" value="Ankyrin repeat-containing domain"/>
    <property type="match status" value="4"/>
</dbReference>
<feature type="compositionally biased region" description="Acidic residues" evidence="5">
    <location>
        <begin position="806"/>
        <end position="825"/>
    </location>
</feature>
<feature type="domain" description="DUF676" evidence="6">
    <location>
        <begin position="35"/>
        <end position="155"/>
    </location>
</feature>
<feature type="repeat" description="ANK" evidence="4">
    <location>
        <begin position="921"/>
        <end position="953"/>
    </location>
</feature>
<dbReference type="Proteomes" id="UP000824596">
    <property type="component" value="Unassembled WGS sequence"/>
</dbReference>
<evidence type="ECO:0000256" key="5">
    <source>
        <dbReference type="SAM" id="MobiDB-lite"/>
    </source>
</evidence>
<feature type="compositionally biased region" description="Polar residues" evidence="5">
    <location>
        <begin position="1522"/>
        <end position="1544"/>
    </location>
</feature>
<comment type="similarity">
    <text evidence="1">Belongs to the putative lipase ROG1 family.</text>
</comment>
<keyword evidence="3 4" id="KW-0040">ANK repeat</keyword>
<evidence type="ECO:0000313" key="9">
    <source>
        <dbReference type="Proteomes" id="UP000824596"/>
    </source>
</evidence>
<dbReference type="SMART" id="SM00248">
    <property type="entry name" value="ANK"/>
    <property type="match status" value="12"/>
</dbReference>
<feature type="compositionally biased region" description="Basic and acidic residues" evidence="5">
    <location>
        <begin position="789"/>
        <end position="803"/>
    </location>
</feature>
<dbReference type="PRINTS" id="PR01415">
    <property type="entry name" value="ANKYRIN"/>
</dbReference>
<dbReference type="InterPro" id="IPR056884">
    <property type="entry name" value="NPHP3-like_N"/>
</dbReference>
<evidence type="ECO:0000256" key="2">
    <source>
        <dbReference type="ARBA" id="ARBA00022737"/>
    </source>
</evidence>
<dbReference type="RefSeq" id="XP_044724083.1">
    <property type="nucleotide sequence ID" value="XM_044860450.1"/>
</dbReference>
<dbReference type="SUPFAM" id="SSF48403">
    <property type="entry name" value="Ankyrin repeat"/>
    <property type="match status" value="2"/>
</dbReference>
<dbReference type="SUPFAM" id="SSF53474">
    <property type="entry name" value="alpha/beta-Hydrolases"/>
    <property type="match status" value="1"/>
</dbReference>
<reference evidence="8" key="1">
    <citation type="submission" date="2021-09" db="EMBL/GenBank/DDBJ databases">
        <title>A high-quality genome of the endoparasitic fungus Hirsutella rhossiliensis with a comparison of Hirsutella genomes reveals transposable elements contributing to genome size variation.</title>
        <authorList>
            <person name="Lin R."/>
            <person name="Jiao Y."/>
            <person name="Sun X."/>
            <person name="Ling J."/>
            <person name="Xie B."/>
            <person name="Cheng X."/>
        </authorList>
    </citation>
    <scope>NUCLEOTIDE SEQUENCE</scope>
    <source>
        <strain evidence="8">HR02</strain>
    </source>
</reference>
<dbReference type="Gene3D" id="3.40.50.1820">
    <property type="entry name" value="alpha/beta hydrolase"/>
    <property type="match status" value="1"/>
</dbReference>
<dbReference type="InterPro" id="IPR027417">
    <property type="entry name" value="P-loop_NTPase"/>
</dbReference>
<dbReference type="EMBL" id="JAIZPD010000002">
    <property type="protein sequence ID" value="KAH0966570.1"/>
    <property type="molecule type" value="Genomic_DNA"/>
</dbReference>
<gene>
    <name evidence="8" type="ORF">HRG_01979</name>
</gene>
<feature type="repeat" description="ANK" evidence="4">
    <location>
        <begin position="956"/>
        <end position="988"/>
    </location>
</feature>